<evidence type="ECO:0000313" key="2">
    <source>
        <dbReference type="EMBL" id="MFD1927455.1"/>
    </source>
</evidence>
<accession>A0ABW4SDL3</accession>
<reference evidence="3" key="1">
    <citation type="journal article" date="2019" name="Int. J. Syst. Evol. Microbiol.">
        <title>The Global Catalogue of Microorganisms (GCM) 10K type strain sequencing project: providing services to taxonomists for standard genome sequencing and annotation.</title>
        <authorList>
            <consortium name="The Broad Institute Genomics Platform"/>
            <consortium name="The Broad Institute Genome Sequencing Center for Infectious Disease"/>
            <person name="Wu L."/>
            <person name="Ma J."/>
        </authorList>
    </citation>
    <scope>NUCLEOTIDE SEQUENCE [LARGE SCALE GENOMIC DNA]</scope>
    <source>
        <strain evidence="3">CGMCC 4.7177</strain>
    </source>
</reference>
<comment type="caution">
    <text evidence="2">The sequence shown here is derived from an EMBL/GenBank/DDBJ whole genome shotgun (WGS) entry which is preliminary data.</text>
</comment>
<keyword evidence="3" id="KW-1185">Reference proteome</keyword>
<dbReference type="Proteomes" id="UP001597218">
    <property type="component" value="Unassembled WGS sequence"/>
</dbReference>
<sequence length="233" mass="26312">MKKVLVFFAMLIVSSLLVGCISIPLGDGGKLEVSKDGISMNPGEAEAEVVEVEEVEEIEEIEGKQEDEAVEEDVTEEESQDEKTDGNLKAVVNAESGRCGEFIEDPKINDRTIAEFLEFAPIGFSLPDCSLIDSMSDSYNSSYGETTIDAYIQVPGIWIDMYDYYDESFGELNFKEVKRDKNNNAKEARISGDLAEHAFRIHITQVDNEEEDIAKIRFVIYKYDEPREEYQND</sequence>
<dbReference type="RefSeq" id="WP_381536112.1">
    <property type="nucleotide sequence ID" value="NZ_JBHUGI010000008.1"/>
</dbReference>
<proteinExistence type="predicted"/>
<dbReference type="EMBL" id="JBHUGI010000008">
    <property type="protein sequence ID" value="MFD1927455.1"/>
    <property type="molecule type" value="Genomic_DNA"/>
</dbReference>
<protein>
    <recommendedName>
        <fullName evidence="4">Lipoprotein</fullName>
    </recommendedName>
</protein>
<evidence type="ECO:0000313" key="3">
    <source>
        <dbReference type="Proteomes" id="UP001597218"/>
    </source>
</evidence>
<feature type="region of interest" description="Disordered" evidence="1">
    <location>
        <begin position="44"/>
        <end position="85"/>
    </location>
</feature>
<organism evidence="2 3">
    <name type="scientific">Sporosarcina siberiensis</name>
    <dbReference type="NCBI Taxonomy" id="1365606"/>
    <lineage>
        <taxon>Bacteria</taxon>
        <taxon>Bacillati</taxon>
        <taxon>Bacillota</taxon>
        <taxon>Bacilli</taxon>
        <taxon>Bacillales</taxon>
        <taxon>Caryophanaceae</taxon>
        <taxon>Sporosarcina</taxon>
    </lineage>
</organism>
<name>A0ABW4SDL3_9BACL</name>
<feature type="compositionally biased region" description="Acidic residues" evidence="1">
    <location>
        <begin position="68"/>
        <end position="80"/>
    </location>
</feature>
<feature type="compositionally biased region" description="Acidic residues" evidence="1">
    <location>
        <begin position="45"/>
        <end position="60"/>
    </location>
</feature>
<dbReference type="PROSITE" id="PS51257">
    <property type="entry name" value="PROKAR_LIPOPROTEIN"/>
    <property type="match status" value="1"/>
</dbReference>
<gene>
    <name evidence="2" type="ORF">ACFSFY_05170</name>
</gene>
<evidence type="ECO:0000256" key="1">
    <source>
        <dbReference type="SAM" id="MobiDB-lite"/>
    </source>
</evidence>
<evidence type="ECO:0008006" key="4">
    <source>
        <dbReference type="Google" id="ProtNLM"/>
    </source>
</evidence>